<proteinExistence type="predicted"/>
<dbReference type="AlphaFoldDB" id="A0A024JY26"/>
<dbReference type="EMBL" id="HG964446">
    <property type="protein sequence ID" value="CDO88148.1"/>
    <property type="molecule type" value="Genomic_DNA"/>
</dbReference>
<protein>
    <submittedName>
        <fullName evidence="1">Uncharacterized protein</fullName>
    </submittedName>
</protein>
<sequence length="29" mass="3086">MGWNFATDRGTSHGNAEWPRGLDGLAVVA</sequence>
<reference evidence="1" key="1">
    <citation type="journal article" date="2014" name="Genome Announc.">
        <title>Draft Genome Sequence of Mycobacterium triplex DSM 44626.</title>
        <authorList>
            <person name="Sassi M."/>
            <person name="Croce O."/>
            <person name="Robert C."/>
            <person name="Raoult D."/>
            <person name="Drancourt M."/>
        </authorList>
    </citation>
    <scope>NUCLEOTIDE SEQUENCE [LARGE SCALE GENOMIC DNA]</scope>
    <source>
        <strain evidence="1">DSM 44626</strain>
    </source>
</reference>
<evidence type="ECO:0000313" key="1">
    <source>
        <dbReference type="EMBL" id="CDO88148.1"/>
    </source>
</evidence>
<dbReference type="STRING" id="47839.BN973_02512"/>
<name>A0A024JY26_9MYCO</name>
<dbReference type="HOGENOM" id="CLU_3409710_0_0_11"/>
<dbReference type="Proteomes" id="UP000028880">
    <property type="component" value="Unassembled WGS sequence"/>
</dbReference>
<accession>A0A024JY26</accession>
<organism evidence="1">
    <name type="scientific">Mycobacterium triplex</name>
    <dbReference type="NCBI Taxonomy" id="47839"/>
    <lineage>
        <taxon>Bacteria</taxon>
        <taxon>Bacillati</taxon>
        <taxon>Actinomycetota</taxon>
        <taxon>Actinomycetes</taxon>
        <taxon>Mycobacteriales</taxon>
        <taxon>Mycobacteriaceae</taxon>
        <taxon>Mycobacterium</taxon>
        <taxon>Mycobacterium simiae complex</taxon>
    </lineage>
</organism>
<gene>
    <name evidence="1" type="ORF">BN973_02512</name>
</gene>
<reference evidence="1" key="2">
    <citation type="submission" date="2014-04" db="EMBL/GenBank/DDBJ databases">
        <authorList>
            <person name="Urmite Genomes U."/>
        </authorList>
    </citation>
    <scope>NUCLEOTIDE SEQUENCE</scope>
    <source>
        <strain evidence="1">DSM 44626</strain>
    </source>
</reference>